<gene>
    <name evidence="7" type="ORF">EJC50_21325</name>
</gene>
<feature type="transmembrane region" description="Helical" evidence="6">
    <location>
        <begin position="484"/>
        <end position="502"/>
    </location>
</feature>
<keyword evidence="2" id="KW-0813">Transport</keyword>
<dbReference type="PIRSF" id="PIRSF006060">
    <property type="entry name" value="AA_transporter"/>
    <property type="match status" value="1"/>
</dbReference>
<protein>
    <submittedName>
        <fullName evidence="7">APC family permease</fullName>
    </submittedName>
</protein>
<dbReference type="EMBL" id="CP034437">
    <property type="protein sequence ID" value="AZN41936.1"/>
    <property type="molecule type" value="Genomic_DNA"/>
</dbReference>
<evidence type="ECO:0000313" key="8">
    <source>
        <dbReference type="Proteomes" id="UP000272528"/>
    </source>
</evidence>
<dbReference type="GO" id="GO:0016020">
    <property type="term" value="C:membrane"/>
    <property type="evidence" value="ECO:0007669"/>
    <property type="project" value="UniProtKB-SubCell"/>
</dbReference>
<feature type="transmembrane region" description="Helical" evidence="6">
    <location>
        <begin position="218"/>
        <end position="237"/>
    </location>
</feature>
<evidence type="ECO:0000256" key="2">
    <source>
        <dbReference type="ARBA" id="ARBA00022448"/>
    </source>
</evidence>
<comment type="subcellular location">
    <subcellularLocation>
        <location evidence="1">Membrane</location>
        <topology evidence="1">Multi-pass membrane protein</topology>
    </subcellularLocation>
</comment>
<dbReference type="Proteomes" id="UP000272528">
    <property type="component" value="Chromosome"/>
</dbReference>
<dbReference type="AlphaFoldDB" id="A0A3Q8X7S1"/>
<sequence>MIWLLVGFVCFIVLCGAALFLARTAEQQMKRSLHQSLYNHSAYVRYMQDKHELNGIGYPQQLTRHMGGFSSFGMAFSSVALIGGAVMLLGPAIAVGGPITVGFGWPVLALFGLITACSLASFTSAIPTAGGSYHWALSAGGRRLGLWSGWLHLFGSLFMLVTTNLLLADWLYALMVEYLNYAGGKELFYILLLAIVSTQALVNARGVHAMGRLLGGSAVLQLLLVAAIISYLAYLVWPGIYPVQVLAGDNNIFSNTVSLAPREPNPNNHSLIIGMLLLQRLFIGYGSPALIAEETNDPRINAPWAIFFSAAAAGVLGFVLFTFLLMHYPLGGFGGYNSYLEMTSWFINMWSKWGAILQSIFLMAIVAACWMNGTAIMASTSRNLFALARDESVPGAKWLAIVSEQFRSPVYAVIVVSSAACAVMLGMKAASLGMTTYEELVQLTALTIILVNAAYAMPIAARLREELRHFRRAGHAKRQKGPWNLGRYSGYIDVTAFCWLTASGGFAFFALSTGVLFSFCAAMIAGCVCIELKHRAILKKQPVKIVGSSRFTRRSIDECIRIERKFPQH</sequence>
<feature type="transmembrane region" description="Helical" evidence="6">
    <location>
        <begin position="440"/>
        <end position="463"/>
    </location>
</feature>
<evidence type="ECO:0000256" key="6">
    <source>
        <dbReference type="SAM" id="Phobius"/>
    </source>
</evidence>
<keyword evidence="4 6" id="KW-1133">Transmembrane helix</keyword>
<feature type="transmembrane region" description="Helical" evidence="6">
    <location>
        <begin position="6"/>
        <end position="25"/>
    </location>
</feature>
<dbReference type="PANTHER" id="PTHR45649">
    <property type="entry name" value="AMINO-ACID PERMEASE BAT1"/>
    <property type="match status" value="1"/>
</dbReference>
<name>A0A3Q8X7S1_9BACL</name>
<dbReference type="Gene3D" id="1.20.1740.10">
    <property type="entry name" value="Amino acid/polyamine transporter I"/>
    <property type="match status" value="1"/>
</dbReference>
<feature type="transmembrane region" description="Helical" evidence="6">
    <location>
        <begin position="304"/>
        <end position="330"/>
    </location>
</feature>
<feature type="transmembrane region" description="Helical" evidence="6">
    <location>
        <begin position="103"/>
        <end position="123"/>
    </location>
</feature>
<keyword evidence="3 6" id="KW-0812">Transmembrane</keyword>
<evidence type="ECO:0000256" key="1">
    <source>
        <dbReference type="ARBA" id="ARBA00004141"/>
    </source>
</evidence>
<feature type="transmembrane region" description="Helical" evidence="6">
    <location>
        <begin position="144"/>
        <end position="167"/>
    </location>
</feature>
<feature type="transmembrane region" description="Helical" evidence="6">
    <location>
        <begin position="508"/>
        <end position="530"/>
    </location>
</feature>
<proteinExistence type="predicted"/>
<dbReference type="KEGG" id="palb:EJC50_21325"/>
<dbReference type="PANTHER" id="PTHR45649:SF26">
    <property type="entry name" value="OS04G0435100 PROTEIN"/>
    <property type="match status" value="1"/>
</dbReference>
<dbReference type="OrthoDB" id="8274074at2"/>
<dbReference type="InterPro" id="IPR002293">
    <property type="entry name" value="AA/rel_permease1"/>
</dbReference>
<dbReference type="GO" id="GO:0022857">
    <property type="term" value="F:transmembrane transporter activity"/>
    <property type="evidence" value="ECO:0007669"/>
    <property type="project" value="InterPro"/>
</dbReference>
<evidence type="ECO:0000256" key="5">
    <source>
        <dbReference type="ARBA" id="ARBA00023136"/>
    </source>
</evidence>
<feature type="transmembrane region" description="Helical" evidence="6">
    <location>
        <begin position="187"/>
        <end position="206"/>
    </location>
</feature>
<evidence type="ECO:0000313" key="7">
    <source>
        <dbReference type="EMBL" id="AZN41936.1"/>
    </source>
</evidence>
<keyword evidence="8" id="KW-1185">Reference proteome</keyword>
<dbReference type="RefSeq" id="WP_126017642.1">
    <property type="nucleotide sequence ID" value="NZ_CP034437.1"/>
</dbReference>
<feature type="transmembrane region" description="Helical" evidence="6">
    <location>
        <begin position="410"/>
        <end position="434"/>
    </location>
</feature>
<evidence type="ECO:0000256" key="4">
    <source>
        <dbReference type="ARBA" id="ARBA00022989"/>
    </source>
</evidence>
<accession>A0A3Q8X7S1</accession>
<feature type="transmembrane region" description="Helical" evidence="6">
    <location>
        <begin position="350"/>
        <end position="372"/>
    </location>
</feature>
<evidence type="ECO:0000256" key="3">
    <source>
        <dbReference type="ARBA" id="ARBA00022692"/>
    </source>
</evidence>
<dbReference type="Pfam" id="PF13520">
    <property type="entry name" value="AA_permease_2"/>
    <property type="match status" value="1"/>
</dbReference>
<keyword evidence="5 6" id="KW-0472">Membrane</keyword>
<feature type="transmembrane region" description="Helical" evidence="6">
    <location>
        <begin position="271"/>
        <end position="292"/>
    </location>
</feature>
<reference evidence="8" key="1">
    <citation type="submission" date="2018-12" db="EMBL/GenBank/DDBJ databases">
        <title>Genome sequence of Peanibacillus sp.</title>
        <authorList>
            <person name="Subramani G."/>
            <person name="Srinivasan S."/>
            <person name="Kim M.K."/>
        </authorList>
    </citation>
    <scope>NUCLEOTIDE SEQUENCE [LARGE SCALE GENOMIC DNA]</scope>
    <source>
        <strain evidence="8">18JY67-1</strain>
    </source>
</reference>
<organism evidence="7 8">
    <name type="scientific">Paenibacillus albus</name>
    <dbReference type="NCBI Taxonomy" id="2495582"/>
    <lineage>
        <taxon>Bacteria</taxon>
        <taxon>Bacillati</taxon>
        <taxon>Bacillota</taxon>
        <taxon>Bacilli</taxon>
        <taxon>Bacillales</taxon>
        <taxon>Paenibacillaceae</taxon>
        <taxon>Paenibacillus</taxon>
    </lineage>
</organism>
<feature type="transmembrane region" description="Helical" evidence="6">
    <location>
        <begin position="72"/>
        <end position="97"/>
    </location>
</feature>